<evidence type="ECO:0000313" key="3">
    <source>
        <dbReference type="Proteomes" id="UP000651738"/>
    </source>
</evidence>
<proteinExistence type="predicted"/>
<gene>
    <name evidence="2" type="ORF">I7V36_06705</name>
</gene>
<comment type="caution">
    <text evidence="2">The sequence shown here is derived from an EMBL/GenBank/DDBJ whole genome shotgun (WGS) entry which is preliminary data.</text>
</comment>
<dbReference type="RefSeq" id="WP_198057367.1">
    <property type="nucleotide sequence ID" value="NZ_JAEDAF010000004.1"/>
</dbReference>
<dbReference type="InterPro" id="IPR013560">
    <property type="entry name" value="DUF1722"/>
</dbReference>
<sequence length="215" mass="24303">MGVWRVEAWDLSPAYLNRRELLWAWHARGTTPGGRARLAAELWGRGERVALLPSGPVAPEEACLDPQRIAEQLAWLAAARRWRTPGRLPPPLQAQRLWRQHKYSVMARSPRRYRQIGREVAALPRGVLPTALALELSEWLLTAPTPGGLRNAVQHLWGYVAEVAPPARGEVDGWSSARLLRETRDRALHSRQPYLLESTALGELAAWLPEEEMDR</sequence>
<reference evidence="2 3" key="1">
    <citation type="submission" date="2020-12" db="EMBL/GenBank/DDBJ databases">
        <title>Draft genome sequence of Halomonas pacifica strain CARE-V15.</title>
        <authorList>
            <person name="Vignesh N."/>
            <person name="Thabitha A."/>
            <person name="Saravanan R."/>
            <person name="Manigandan V."/>
        </authorList>
    </citation>
    <scope>NUCLEOTIDE SEQUENCE [LARGE SCALE GENOMIC DNA]</scope>
    <source>
        <strain evidence="2 3">CARE-V15</strain>
    </source>
</reference>
<name>A0ABD4L2G0_9GAMM</name>
<accession>A0ABD4L2G0</accession>
<dbReference type="AlphaFoldDB" id="A0ABD4L2G0"/>
<evidence type="ECO:0000313" key="2">
    <source>
        <dbReference type="EMBL" id="MBH8579783.1"/>
    </source>
</evidence>
<dbReference type="Proteomes" id="UP000651738">
    <property type="component" value="Unassembled WGS sequence"/>
</dbReference>
<feature type="domain" description="DUF1722" evidence="1">
    <location>
        <begin position="102"/>
        <end position="164"/>
    </location>
</feature>
<dbReference type="EMBL" id="JAEDAF010000004">
    <property type="protein sequence ID" value="MBH8579783.1"/>
    <property type="molecule type" value="Genomic_DNA"/>
</dbReference>
<protein>
    <submittedName>
        <fullName evidence="2">DUF1722 domain-containing protein</fullName>
    </submittedName>
</protein>
<organism evidence="2 3">
    <name type="scientific">Bisbaumannia pacifica</name>
    <dbReference type="NCBI Taxonomy" id="77098"/>
    <lineage>
        <taxon>Bacteria</taxon>
        <taxon>Pseudomonadati</taxon>
        <taxon>Pseudomonadota</taxon>
        <taxon>Gammaproteobacteria</taxon>
        <taxon>Oceanospirillales</taxon>
        <taxon>Halomonadaceae</taxon>
        <taxon>Bisbaumannia</taxon>
    </lineage>
</organism>
<dbReference type="Pfam" id="PF08349">
    <property type="entry name" value="DUF1722"/>
    <property type="match status" value="1"/>
</dbReference>
<evidence type="ECO:0000259" key="1">
    <source>
        <dbReference type="Pfam" id="PF08349"/>
    </source>
</evidence>